<dbReference type="InterPro" id="IPR013320">
    <property type="entry name" value="ConA-like_dom_sf"/>
</dbReference>
<keyword evidence="3" id="KW-0255">Endonuclease</keyword>
<sequence>MIQYCKWIVSGLLLIALMACQDEEPVSKPIIAYHFNNTLKNSGMVKTAIYGPQAASFAYSKKDTSLDLSLNASTRQPLAIKLKDNFSLSDYKGFTVAFWVKKFPSDPQNYTILSHTYQDSTSVQGWKINTPANGSWEWHLSDGLDDWYYQPTAKQTINDGKWHLLAFSYDKELEEARLYYDGNNVAVISLQNNKLSLNSTLIHLGIAYSNQHNRDLFNGEIDDLLIWSRVIPDKEIQLLHRQKARKKLQSENVKEQFKVMTWNIWDGAVHDGRFVGIKRITEIIEQTDADIVVLQKAGQAAPFIADALNYKIYQRSNDLFVLSRFPIINAHNVFQPETVGCIELSLPNEKSLFICPINLNASPDLSAYIQSGVADTDSILQWESATRGKESQFILSELNYQITNANKKPIIIAGDFNSGSHLDWTAKNARHNYGLAIAYPTSLNFEKNGLIDTYRSKHPDETKHFGYTISPRFDSIMKNRTNFIYYKGQQLKPVDSYLIDEHPKTFPSDHAALVTTFTWEE</sequence>
<evidence type="ECO:0000313" key="3">
    <source>
        <dbReference type="EMBL" id="MBR8535656.1"/>
    </source>
</evidence>
<dbReference type="Gene3D" id="3.60.10.10">
    <property type="entry name" value="Endonuclease/exonuclease/phosphatase"/>
    <property type="match status" value="1"/>
</dbReference>
<gene>
    <name evidence="3" type="ORF">KDU71_08805</name>
</gene>
<dbReference type="SUPFAM" id="SSF56219">
    <property type="entry name" value="DNase I-like"/>
    <property type="match status" value="1"/>
</dbReference>
<reference evidence="3" key="2">
    <citation type="submission" date="2021-04" db="EMBL/GenBank/DDBJ databases">
        <authorList>
            <person name="Zhang T."/>
            <person name="Zhang Y."/>
            <person name="Lu D."/>
            <person name="Zuo D."/>
            <person name="Du Z."/>
        </authorList>
    </citation>
    <scope>NUCLEOTIDE SEQUENCE</scope>
    <source>
        <strain evidence="3">JR1</strain>
    </source>
</reference>
<dbReference type="GO" id="GO:0004519">
    <property type="term" value="F:endonuclease activity"/>
    <property type="evidence" value="ECO:0007669"/>
    <property type="project" value="UniProtKB-KW"/>
</dbReference>
<accession>A0A941F2M5</accession>
<feature type="chain" id="PRO_5037374599" evidence="1">
    <location>
        <begin position="22"/>
        <end position="521"/>
    </location>
</feature>
<protein>
    <submittedName>
        <fullName evidence="3">Endonuclease/exonuclease/phosphatase family protein</fullName>
    </submittedName>
</protein>
<keyword evidence="3" id="KW-0378">Hydrolase</keyword>
<dbReference type="InterPro" id="IPR005135">
    <property type="entry name" value="Endo/exonuclease/phosphatase"/>
</dbReference>
<organism evidence="3 4">
    <name type="scientific">Carboxylicivirga sediminis</name>
    <dbReference type="NCBI Taxonomy" id="2006564"/>
    <lineage>
        <taxon>Bacteria</taxon>
        <taxon>Pseudomonadati</taxon>
        <taxon>Bacteroidota</taxon>
        <taxon>Bacteroidia</taxon>
        <taxon>Marinilabiliales</taxon>
        <taxon>Marinilabiliaceae</taxon>
        <taxon>Carboxylicivirga</taxon>
    </lineage>
</organism>
<keyword evidence="1" id="KW-0732">Signal</keyword>
<dbReference type="EMBL" id="JAGTAR010000011">
    <property type="protein sequence ID" value="MBR8535656.1"/>
    <property type="molecule type" value="Genomic_DNA"/>
</dbReference>
<comment type="caution">
    <text evidence="3">The sequence shown here is derived from an EMBL/GenBank/DDBJ whole genome shotgun (WGS) entry which is preliminary data.</text>
</comment>
<dbReference type="GO" id="GO:0004553">
    <property type="term" value="F:hydrolase activity, hydrolyzing O-glycosyl compounds"/>
    <property type="evidence" value="ECO:0007669"/>
    <property type="project" value="UniProtKB-ARBA"/>
</dbReference>
<keyword evidence="3" id="KW-0540">Nuclease</keyword>
<dbReference type="Pfam" id="PF03372">
    <property type="entry name" value="Exo_endo_phos"/>
    <property type="match status" value="1"/>
</dbReference>
<proteinExistence type="predicted"/>
<dbReference type="PANTHER" id="PTHR41349:SF1">
    <property type="entry name" value="PROTEIN CBG08683"/>
    <property type="match status" value="1"/>
</dbReference>
<keyword evidence="4" id="KW-1185">Reference proteome</keyword>
<dbReference type="PROSITE" id="PS51257">
    <property type="entry name" value="PROKAR_LIPOPROTEIN"/>
    <property type="match status" value="1"/>
</dbReference>
<dbReference type="RefSeq" id="WP_212189769.1">
    <property type="nucleotide sequence ID" value="NZ_JAGTAR010000011.1"/>
</dbReference>
<dbReference type="AlphaFoldDB" id="A0A941F2M5"/>
<dbReference type="Pfam" id="PF13385">
    <property type="entry name" value="Laminin_G_3"/>
    <property type="match status" value="1"/>
</dbReference>
<dbReference type="PANTHER" id="PTHR41349">
    <property type="match status" value="1"/>
</dbReference>
<evidence type="ECO:0000313" key="4">
    <source>
        <dbReference type="Proteomes" id="UP000679220"/>
    </source>
</evidence>
<reference evidence="3" key="1">
    <citation type="journal article" date="2018" name="Int. J. Syst. Evol. Microbiol.">
        <title>Carboxylicivirga sediminis sp. nov., isolated from coastal sediment.</title>
        <authorList>
            <person name="Wang F.Q."/>
            <person name="Ren L.H."/>
            <person name="Zou R.J."/>
            <person name="Sun Y.Z."/>
            <person name="Liu X.J."/>
            <person name="Jiang F."/>
            <person name="Liu L.J."/>
        </authorList>
    </citation>
    <scope>NUCLEOTIDE SEQUENCE</scope>
    <source>
        <strain evidence="3">JR1</strain>
    </source>
</reference>
<feature type="domain" description="Endonuclease/exonuclease/phosphatase" evidence="2">
    <location>
        <begin position="260"/>
        <end position="510"/>
    </location>
</feature>
<feature type="signal peptide" evidence="1">
    <location>
        <begin position="1"/>
        <end position="21"/>
    </location>
</feature>
<name>A0A941F2M5_9BACT</name>
<dbReference type="GO" id="GO:0005975">
    <property type="term" value="P:carbohydrate metabolic process"/>
    <property type="evidence" value="ECO:0007669"/>
    <property type="project" value="UniProtKB-ARBA"/>
</dbReference>
<evidence type="ECO:0000256" key="1">
    <source>
        <dbReference type="SAM" id="SignalP"/>
    </source>
</evidence>
<dbReference type="SUPFAM" id="SSF49899">
    <property type="entry name" value="Concanavalin A-like lectins/glucanases"/>
    <property type="match status" value="1"/>
</dbReference>
<dbReference type="Gene3D" id="2.60.120.200">
    <property type="match status" value="1"/>
</dbReference>
<dbReference type="Proteomes" id="UP000679220">
    <property type="component" value="Unassembled WGS sequence"/>
</dbReference>
<evidence type="ECO:0000259" key="2">
    <source>
        <dbReference type="Pfam" id="PF03372"/>
    </source>
</evidence>
<dbReference type="InterPro" id="IPR036691">
    <property type="entry name" value="Endo/exonu/phosph_ase_sf"/>
</dbReference>